<reference evidence="1" key="1">
    <citation type="submission" date="2021-10" db="EMBL/GenBank/DDBJ databases">
        <title>Psilocybe cubensis genome.</title>
        <authorList>
            <person name="Mckernan K.J."/>
            <person name="Crawford S."/>
            <person name="Trippe A."/>
            <person name="Kane L.T."/>
            <person name="Mclaughlin S."/>
        </authorList>
    </citation>
    <scope>NUCLEOTIDE SEQUENCE</scope>
    <source>
        <strain evidence="1">MGC-MH-2018</strain>
    </source>
</reference>
<keyword evidence="2" id="KW-1185">Reference proteome</keyword>
<evidence type="ECO:0000313" key="1">
    <source>
        <dbReference type="EMBL" id="KAH9478689.1"/>
    </source>
</evidence>
<accession>A0ACB8GSY0</accession>
<organism evidence="1 2">
    <name type="scientific">Psilocybe cubensis</name>
    <name type="common">Psychedelic mushroom</name>
    <name type="synonym">Stropharia cubensis</name>
    <dbReference type="NCBI Taxonomy" id="181762"/>
    <lineage>
        <taxon>Eukaryota</taxon>
        <taxon>Fungi</taxon>
        <taxon>Dikarya</taxon>
        <taxon>Basidiomycota</taxon>
        <taxon>Agaricomycotina</taxon>
        <taxon>Agaricomycetes</taxon>
        <taxon>Agaricomycetidae</taxon>
        <taxon>Agaricales</taxon>
        <taxon>Agaricineae</taxon>
        <taxon>Strophariaceae</taxon>
        <taxon>Psilocybe</taxon>
    </lineage>
</organism>
<gene>
    <name evidence="1" type="ORF">JR316_0009147</name>
</gene>
<dbReference type="Proteomes" id="UP000664032">
    <property type="component" value="Unassembled WGS sequence"/>
</dbReference>
<comment type="caution">
    <text evidence="1">The sequence shown here is derived from an EMBL/GenBank/DDBJ whole genome shotgun (WGS) entry which is preliminary data.</text>
</comment>
<dbReference type="EMBL" id="JAFIQS020000008">
    <property type="protein sequence ID" value="KAH9478689.1"/>
    <property type="molecule type" value="Genomic_DNA"/>
</dbReference>
<protein>
    <submittedName>
        <fullName evidence="1">Uncharacterized protein</fullName>
    </submittedName>
</protein>
<evidence type="ECO:0000313" key="2">
    <source>
        <dbReference type="Proteomes" id="UP000664032"/>
    </source>
</evidence>
<proteinExistence type="predicted"/>
<sequence length="493" mass="54424">MDAKTDTKKPKPRRLFSFDSVKSVTSSRRSSAASSDYEGPKGARPLNPFELSNVQEKDEDDPEGTAQYARRIVEQPMTDAQQDDGSRSPPSTDPFADMQSPTKLEPVRPVPLRAMRSFNSEGQPSTPSPTRARWESLRQHVLPAHIRSMSPPPRPGSAQSSIHGNLPVRSTTPKPSRLARLGFKQVVEQARDMADDTRKLGEEIMRGCAVARYPEMQKSSKENLNHGSTVNLAGVQATGSSRMDYLRRPQSVVSLATTAAGTLGSQGPSLRFLYQILVYHSGPEEHSVSPHLPYESQVLSTLLCPFLTPVKYPGVRLEEETITAMESFELVSRSWTPVDENACVERCLWCCKAASSLSPSVLRTRILGSLWRIIVPGDSNRILLSPQAFRSIVNGLLMLLQPIHPDIGSLQDIIFQYLSGSLGEIEDDQVEETYGVEFGIADRRHMPSVRRAIFLDALVSTIENSGGTGEWLLCNVIELTLGQLFKPPFVVEG</sequence>
<name>A0ACB8GSY0_PSICU</name>